<evidence type="ECO:0000259" key="5">
    <source>
        <dbReference type="PROSITE" id="PS50949"/>
    </source>
</evidence>
<proteinExistence type="predicted"/>
<dbReference type="GO" id="GO:0003700">
    <property type="term" value="F:DNA-binding transcription factor activity"/>
    <property type="evidence" value="ECO:0007669"/>
    <property type="project" value="InterPro"/>
</dbReference>
<evidence type="ECO:0000256" key="4">
    <source>
        <dbReference type="SAM" id="MobiDB-lite"/>
    </source>
</evidence>
<feature type="region of interest" description="Disordered" evidence="4">
    <location>
        <begin position="1"/>
        <end position="27"/>
    </location>
</feature>
<dbReference type="Gene3D" id="1.10.10.10">
    <property type="entry name" value="Winged helix-like DNA-binding domain superfamily/Winged helix DNA-binding domain"/>
    <property type="match status" value="1"/>
</dbReference>
<reference evidence="7" key="1">
    <citation type="journal article" date="2020" name="MBio">
        <title>Horizontal gene transfer to a defensive symbiont with a reduced genome amongst a multipartite beetle microbiome.</title>
        <authorList>
            <person name="Waterworth S.C."/>
            <person name="Florez L.V."/>
            <person name="Rees E.R."/>
            <person name="Hertweck C."/>
            <person name="Kaltenpoth M."/>
            <person name="Kwan J.C."/>
        </authorList>
    </citation>
    <scope>NUCLEOTIDE SEQUENCE [LARGE SCALE GENOMIC DNA]</scope>
</reference>
<dbReference type="InterPro" id="IPR000524">
    <property type="entry name" value="Tscrpt_reg_HTH_GntR"/>
</dbReference>
<accession>A0A7V8JPL4</accession>
<sequence length="291" mass="31668">MQTPKPPAPVVIGQTASPALPRPAPARSWATGNARFSTIERPDLVAMVEAQIQDAILAGHLRPGERIVEADLARRMDISRAPVREAARRLESMGLLISRPRHGFAVRTISSREVDDLYQVRIDLELLGATLACQQATDAQLARLLPMVDHMAAQATRLAQSERVALDLGFHCYISEISGNGYLHRLFDNMQAEVRLFLSLSEASYEDPVYLAETHRPIAQALAARDAQTVRGALRYHLEVAQQHARACVEQAGLSQPPAAASPPPPRALADADAPARAGDTGNPSPWKPIR</sequence>
<dbReference type="Pfam" id="PF00392">
    <property type="entry name" value="GntR"/>
    <property type="match status" value="1"/>
</dbReference>
<evidence type="ECO:0000256" key="3">
    <source>
        <dbReference type="ARBA" id="ARBA00023163"/>
    </source>
</evidence>
<keyword evidence="3" id="KW-0804">Transcription</keyword>
<dbReference type="Gene3D" id="1.20.120.530">
    <property type="entry name" value="GntR ligand-binding domain-like"/>
    <property type="match status" value="1"/>
</dbReference>
<evidence type="ECO:0000313" key="7">
    <source>
        <dbReference type="Proteomes" id="UP000461670"/>
    </source>
</evidence>
<dbReference type="PANTHER" id="PTHR43537:SF5">
    <property type="entry name" value="UXU OPERON TRANSCRIPTIONAL REGULATOR"/>
    <property type="match status" value="1"/>
</dbReference>
<dbReference type="GO" id="GO:0003677">
    <property type="term" value="F:DNA binding"/>
    <property type="evidence" value="ECO:0007669"/>
    <property type="project" value="UniProtKB-KW"/>
</dbReference>
<feature type="compositionally biased region" description="Low complexity" evidence="4">
    <location>
        <begin position="268"/>
        <end position="279"/>
    </location>
</feature>
<keyword evidence="2" id="KW-0238">DNA-binding</keyword>
<dbReference type="SUPFAM" id="SSF48008">
    <property type="entry name" value="GntR ligand-binding domain-like"/>
    <property type="match status" value="1"/>
</dbReference>
<evidence type="ECO:0000256" key="2">
    <source>
        <dbReference type="ARBA" id="ARBA00023125"/>
    </source>
</evidence>
<dbReference type="PANTHER" id="PTHR43537">
    <property type="entry name" value="TRANSCRIPTIONAL REGULATOR, GNTR FAMILY"/>
    <property type="match status" value="1"/>
</dbReference>
<evidence type="ECO:0000256" key="1">
    <source>
        <dbReference type="ARBA" id="ARBA00023015"/>
    </source>
</evidence>
<dbReference type="InterPro" id="IPR008920">
    <property type="entry name" value="TF_FadR/GntR_C"/>
</dbReference>
<dbReference type="CDD" id="cd07377">
    <property type="entry name" value="WHTH_GntR"/>
    <property type="match status" value="1"/>
</dbReference>
<gene>
    <name evidence="6" type="primary">mcbR_2</name>
    <name evidence="6" type="ORF">GAK30_02564</name>
</gene>
<dbReference type="Proteomes" id="UP000461670">
    <property type="component" value="Unassembled WGS sequence"/>
</dbReference>
<dbReference type="InterPro" id="IPR011711">
    <property type="entry name" value="GntR_C"/>
</dbReference>
<comment type="caution">
    <text evidence="6">The sequence shown here is derived from an EMBL/GenBank/DDBJ whole genome shotgun (WGS) entry which is preliminary data.</text>
</comment>
<dbReference type="Pfam" id="PF07729">
    <property type="entry name" value="FCD"/>
    <property type="match status" value="1"/>
</dbReference>
<dbReference type="InterPro" id="IPR036390">
    <property type="entry name" value="WH_DNA-bd_sf"/>
</dbReference>
<dbReference type="SMART" id="SM00345">
    <property type="entry name" value="HTH_GNTR"/>
    <property type="match status" value="1"/>
</dbReference>
<dbReference type="AlphaFoldDB" id="A0A7V8JPL4"/>
<dbReference type="PROSITE" id="PS50949">
    <property type="entry name" value="HTH_GNTR"/>
    <property type="match status" value="1"/>
</dbReference>
<keyword evidence="1" id="KW-0805">Transcription regulation</keyword>
<organism evidence="6 7">
    <name type="scientific">Paracidovorax wautersii</name>
    <dbReference type="NCBI Taxonomy" id="1177982"/>
    <lineage>
        <taxon>Bacteria</taxon>
        <taxon>Pseudomonadati</taxon>
        <taxon>Pseudomonadota</taxon>
        <taxon>Betaproteobacteria</taxon>
        <taxon>Burkholderiales</taxon>
        <taxon>Comamonadaceae</taxon>
        <taxon>Paracidovorax</taxon>
    </lineage>
</organism>
<dbReference type="SUPFAM" id="SSF46785">
    <property type="entry name" value="Winged helix' DNA-binding domain"/>
    <property type="match status" value="1"/>
</dbReference>
<feature type="domain" description="HTH gntR-type" evidence="5">
    <location>
        <begin position="42"/>
        <end position="109"/>
    </location>
</feature>
<dbReference type="InterPro" id="IPR036388">
    <property type="entry name" value="WH-like_DNA-bd_sf"/>
</dbReference>
<protein>
    <submittedName>
        <fullName evidence="6">HTH-type transcriptional regulator McbR</fullName>
    </submittedName>
</protein>
<evidence type="ECO:0000313" key="6">
    <source>
        <dbReference type="EMBL" id="KAF1020317.1"/>
    </source>
</evidence>
<dbReference type="EMBL" id="WNDQ01000037">
    <property type="protein sequence ID" value="KAF1020317.1"/>
    <property type="molecule type" value="Genomic_DNA"/>
</dbReference>
<dbReference type="SMART" id="SM00895">
    <property type="entry name" value="FCD"/>
    <property type="match status" value="1"/>
</dbReference>
<name>A0A7V8JPL4_9BURK</name>
<feature type="region of interest" description="Disordered" evidence="4">
    <location>
        <begin position="249"/>
        <end position="291"/>
    </location>
</feature>